<evidence type="ECO:0000313" key="1">
    <source>
        <dbReference type="EMBL" id="KAJ1677470.1"/>
    </source>
</evidence>
<evidence type="ECO:0000313" key="2">
    <source>
        <dbReference type="Proteomes" id="UP001145114"/>
    </source>
</evidence>
<proteinExistence type="predicted"/>
<organism evidence="1 2">
    <name type="scientific">Spiromyces aspiralis</name>
    <dbReference type="NCBI Taxonomy" id="68401"/>
    <lineage>
        <taxon>Eukaryota</taxon>
        <taxon>Fungi</taxon>
        <taxon>Fungi incertae sedis</taxon>
        <taxon>Zoopagomycota</taxon>
        <taxon>Kickxellomycotina</taxon>
        <taxon>Kickxellomycetes</taxon>
        <taxon>Kickxellales</taxon>
        <taxon>Kickxellaceae</taxon>
        <taxon>Spiromyces</taxon>
    </lineage>
</organism>
<feature type="non-terminal residue" evidence="1">
    <location>
        <position position="163"/>
    </location>
</feature>
<protein>
    <submittedName>
        <fullName evidence="1">Uncharacterized protein</fullName>
    </submittedName>
</protein>
<keyword evidence="2" id="KW-1185">Reference proteome</keyword>
<dbReference type="Proteomes" id="UP001145114">
    <property type="component" value="Unassembled WGS sequence"/>
</dbReference>
<dbReference type="EMBL" id="JAMZIH010002399">
    <property type="protein sequence ID" value="KAJ1677470.1"/>
    <property type="molecule type" value="Genomic_DNA"/>
</dbReference>
<name>A0ACC1HQ08_9FUNG</name>
<comment type="caution">
    <text evidence="1">The sequence shown here is derived from an EMBL/GenBank/DDBJ whole genome shotgun (WGS) entry which is preliminary data.</text>
</comment>
<gene>
    <name evidence="1" type="ORF">EV182_006105</name>
</gene>
<accession>A0ACC1HQ08</accession>
<sequence length="163" mass="18611">MESLLKNCDKLARCQKSVQAKACKDIDELVQLLMELKNKFSIGKYELLRRDIDDTIAKVRDIQARSSEAHKDFYVNIAKYNKLLEKTFKTDLAKISNSQAFAGKDEVLALAIAEHFIRASDFELAERFCKDAGIALPTESVSKFYEMHKLVEEIRNYQLSGAI</sequence>
<reference evidence="1" key="1">
    <citation type="submission" date="2022-06" db="EMBL/GenBank/DDBJ databases">
        <title>Phylogenomic reconstructions and comparative analyses of Kickxellomycotina fungi.</title>
        <authorList>
            <person name="Reynolds N.K."/>
            <person name="Stajich J.E."/>
            <person name="Barry K."/>
            <person name="Grigoriev I.V."/>
            <person name="Crous P."/>
            <person name="Smith M.E."/>
        </authorList>
    </citation>
    <scope>NUCLEOTIDE SEQUENCE</scope>
    <source>
        <strain evidence="1">RSA 2271</strain>
    </source>
</reference>